<evidence type="ECO:0000256" key="9">
    <source>
        <dbReference type="ARBA" id="ARBA00023141"/>
    </source>
</evidence>
<dbReference type="GO" id="GO:0005737">
    <property type="term" value="C:cytoplasm"/>
    <property type="evidence" value="ECO:0007669"/>
    <property type="project" value="TreeGrafter"/>
</dbReference>
<dbReference type="FunFam" id="3.40.50.1100:FF:000001">
    <property type="entry name" value="Tryptophan synthase beta chain"/>
    <property type="match status" value="1"/>
</dbReference>
<evidence type="ECO:0000313" key="14">
    <source>
        <dbReference type="EMBL" id="GGF88374.1"/>
    </source>
</evidence>
<dbReference type="InterPro" id="IPR006654">
    <property type="entry name" value="Trp_synth_beta"/>
</dbReference>
<dbReference type="PIRSF" id="PIRSF001413">
    <property type="entry name" value="Trp_syn_beta"/>
    <property type="match status" value="1"/>
</dbReference>
<comment type="caution">
    <text evidence="14">The sequence shown here is derived from an EMBL/GenBank/DDBJ whole genome shotgun (WGS) entry which is preliminary data.</text>
</comment>
<dbReference type="Gene3D" id="3.40.50.1100">
    <property type="match status" value="2"/>
</dbReference>
<dbReference type="PANTHER" id="PTHR48077">
    <property type="entry name" value="TRYPTOPHAN SYNTHASE-RELATED"/>
    <property type="match status" value="1"/>
</dbReference>
<dbReference type="PROSITE" id="PS00168">
    <property type="entry name" value="TRP_SYNTHASE_BETA"/>
    <property type="match status" value="1"/>
</dbReference>
<dbReference type="NCBIfam" id="TIGR00263">
    <property type="entry name" value="trpB"/>
    <property type="match status" value="1"/>
</dbReference>
<dbReference type="UniPathway" id="UPA00035">
    <property type="reaction ID" value="UER00044"/>
</dbReference>
<dbReference type="EC" id="4.2.1.20" evidence="12"/>
<comment type="similarity">
    <text evidence="4 12">Belongs to the TrpB family.</text>
</comment>
<reference evidence="14" key="1">
    <citation type="journal article" date="2014" name="Int. J. Syst. Evol. Microbiol.">
        <title>Complete genome sequence of Corynebacterium casei LMG S-19264T (=DSM 44701T), isolated from a smear-ripened cheese.</title>
        <authorList>
            <consortium name="US DOE Joint Genome Institute (JGI-PGF)"/>
            <person name="Walter F."/>
            <person name="Albersmeier A."/>
            <person name="Kalinowski J."/>
            <person name="Ruckert C."/>
        </authorList>
    </citation>
    <scope>NUCLEOTIDE SEQUENCE</scope>
    <source>
        <strain evidence="14">CGMCC 1.15758</strain>
    </source>
</reference>
<keyword evidence="9 12" id="KW-0057">Aromatic amino acid biosynthesis</keyword>
<dbReference type="InterPro" id="IPR036052">
    <property type="entry name" value="TrpB-like_PALP_sf"/>
</dbReference>
<evidence type="ECO:0000256" key="5">
    <source>
        <dbReference type="ARBA" id="ARBA00011270"/>
    </source>
</evidence>
<comment type="cofactor">
    <cofactor evidence="1 12">
        <name>pyridoxal 5'-phosphate</name>
        <dbReference type="ChEBI" id="CHEBI:597326"/>
    </cofactor>
</comment>
<sequence length="393" mass="42885">MQLNTRYGQFGGCYAPESLMPILTEIERGFIAIEQDESFQLEFKRLLKDYAGRETPITYIQNLSNKYGANIYLKREDLLHGGAHKTNNTIGQMLLAKYLGKKRVIAETGAGQHGVATAMTGAMLGLQVEIYMGAVDIARQKPNVERMKLFGAKVHSVSSGSATLKDAINDAMRDWITNAEDTYYCFGTAAGPHPFPALVRYFQEIIGKEARAQMLKLTRALPDAVIACVGGGSNAIGIFSGFLSDEKVAIYGAEPAGKGLETGEHAATMNKGEIGVFHGMQSLFLQDKDGQIKEPYSISAGLDYPGIGPEHVYLQESKRVSYLTITDDEAIAAFEELSKKEGIIPAFESAHALALAFQLAQSQLKGKTILVNLSGRGDKDLQSYFRYKGLSDE</sequence>
<proteinExistence type="inferred from homology"/>
<dbReference type="Proteomes" id="UP000636949">
    <property type="component" value="Unassembled WGS sequence"/>
</dbReference>
<keyword evidence="6 12" id="KW-0028">Amino-acid biosynthesis</keyword>
<keyword evidence="15" id="KW-1185">Reference proteome</keyword>
<dbReference type="FunFam" id="3.40.50.1100:FF:000004">
    <property type="entry name" value="Tryptophan synthase beta chain"/>
    <property type="match status" value="1"/>
</dbReference>
<name>A0A8J3E6B5_9GAMM</name>
<reference evidence="14" key="2">
    <citation type="submission" date="2020-09" db="EMBL/GenBank/DDBJ databases">
        <authorList>
            <person name="Sun Q."/>
            <person name="Zhou Y."/>
        </authorList>
    </citation>
    <scope>NUCLEOTIDE SEQUENCE</scope>
    <source>
        <strain evidence="14">CGMCC 1.15758</strain>
    </source>
</reference>
<dbReference type="InterPro" id="IPR023026">
    <property type="entry name" value="Trp_synth_beta/beta-like"/>
</dbReference>
<dbReference type="InterPro" id="IPR006653">
    <property type="entry name" value="Trp_synth_b_CS"/>
</dbReference>
<evidence type="ECO:0000256" key="7">
    <source>
        <dbReference type="ARBA" id="ARBA00022822"/>
    </source>
</evidence>
<evidence type="ECO:0000313" key="15">
    <source>
        <dbReference type="Proteomes" id="UP000636949"/>
    </source>
</evidence>
<comment type="pathway">
    <text evidence="3 12">Amino-acid biosynthesis; L-tryptophan biosynthesis; L-tryptophan from chorismate: step 5/5.</text>
</comment>
<dbReference type="AlphaFoldDB" id="A0A8J3E6B5"/>
<dbReference type="EMBL" id="BMJS01000001">
    <property type="protein sequence ID" value="GGF88374.1"/>
    <property type="molecule type" value="Genomic_DNA"/>
</dbReference>
<evidence type="ECO:0000256" key="2">
    <source>
        <dbReference type="ARBA" id="ARBA00002786"/>
    </source>
</evidence>
<feature type="domain" description="Tryptophan synthase beta chain-like PALP" evidence="13">
    <location>
        <begin position="51"/>
        <end position="375"/>
    </location>
</feature>
<dbReference type="RefSeq" id="WP_117001192.1">
    <property type="nucleotide sequence ID" value="NZ_BMJS01000001.1"/>
</dbReference>
<protein>
    <recommendedName>
        <fullName evidence="12">Tryptophan synthase beta chain</fullName>
        <ecNumber evidence="12">4.2.1.20</ecNumber>
    </recommendedName>
</protein>
<accession>A0A8J3E6B5</accession>
<keyword evidence="8 12" id="KW-0663">Pyridoxal phosphate</keyword>
<dbReference type="OrthoDB" id="9766131at2"/>
<evidence type="ECO:0000256" key="11">
    <source>
        <dbReference type="ARBA" id="ARBA00049047"/>
    </source>
</evidence>
<evidence type="ECO:0000256" key="1">
    <source>
        <dbReference type="ARBA" id="ARBA00001933"/>
    </source>
</evidence>
<evidence type="ECO:0000256" key="12">
    <source>
        <dbReference type="HAMAP-Rule" id="MF_00133"/>
    </source>
</evidence>
<comment type="catalytic activity">
    <reaction evidence="11 12">
        <text>(1S,2R)-1-C-(indol-3-yl)glycerol 3-phosphate + L-serine = D-glyceraldehyde 3-phosphate + L-tryptophan + H2O</text>
        <dbReference type="Rhea" id="RHEA:10532"/>
        <dbReference type="ChEBI" id="CHEBI:15377"/>
        <dbReference type="ChEBI" id="CHEBI:33384"/>
        <dbReference type="ChEBI" id="CHEBI:57912"/>
        <dbReference type="ChEBI" id="CHEBI:58866"/>
        <dbReference type="ChEBI" id="CHEBI:59776"/>
        <dbReference type="EC" id="4.2.1.20"/>
    </reaction>
</comment>
<organism evidence="14 15">
    <name type="scientific">Cysteiniphilum litorale</name>
    <dbReference type="NCBI Taxonomy" id="2056700"/>
    <lineage>
        <taxon>Bacteria</taxon>
        <taxon>Pseudomonadati</taxon>
        <taxon>Pseudomonadota</taxon>
        <taxon>Gammaproteobacteria</taxon>
        <taxon>Thiotrichales</taxon>
        <taxon>Fastidiosibacteraceae</taxon>
        <taxon>Cysteiniphilum</taxon>
    </lineage>
</organism>
<comment type="function">
    <text evidence="2 12">The beta subunit is responsible for the synthesis of L-tryptophan from indole and L-serine.</text>
</comment>
<feature type="modified residue" description="N6-(pyridoxal phosphate)lysine" evidence="12">
    <location>
        <position position="85"/>
    </location>
</feature>
<comment type="subunit">
    <text evidence="5 12">Tetramer of two alpha and two beta chains.</text>
</comment>
<evidence type="ECO:0000256" key="10">
    <source>
        <dbReference type="ARBA" id="ARBA00023239"/>
    </source>
</evidence>
<evidence type="ECO:0000259" key="13">
    <source>
        <dbReference type="Pfam" id="PF00291"/>
    </source>
</evidence>
<dbReference type="SUPFAM" id="SSF53686">
    <property type="entry name" value="Tryptophan synthase beta subunit-like PLP-dependent enzymes"/>
    <property type="match status" value="1"/>
</dbReference>
<evidence type="ECO:0000256" key="4">
    <source>
        <dbReference type="ARBA" id="ARBA00009982"/>
    </source>
</evidence>
<dbReference type="InterPro" id="IPR001926">
    <property type="entry name" value="TrpB-like_PALP"/>
</dbReference>
<keyword evidence="7 12" id="KW-0822">Tryptophan biosynthesis</keyword>
<dbReference type="PANTHER" id="PTHR48077:SF3">
    <property type="entry name" value="TRYPTOPHAN SYNTHASE"/>
    <property type="match status" value="1"/>
</dbReference>
<dbReference type="Pfam" id="PF00291">
    <property type="entry name" value="PALP"/>
    <property type="match status" value="1"/>
</dbReference>
<evidence type="ECO:0000256" key="8">
    <source>
        <dbReference type="ARBA" id="ARBA00022898"/>
    </source>
</evidence>
<keyword evidence="10 12" id="KW-0456">Lyase</keyword>
<dbReference type="CDD" id="cd06446">
    <property type="entry name" value="Trp-synth_B"/>
    <property type="match status" value="1"/>
</dbReference>
<evidence type="ECO:0000256" key="3">
    <source>
        <dbReference type="ARBA" id="ARBA00004733"/>
    </source>
</evidence>
<evidence type="ECO:0000256" key="6">
    <source>
        <dbReference type="ARBA" id="ARBA00022605"/>
    </source>
</evidence>
<dbReference type="GO" id="GO:0004834">
    <property type="term" value="F:tryptophan synthase activity"/>
    <property type="evidence" value="ECO:0007669"/>
    <property type="project" value="UniProtKB-UniRule"/>
</dbReference>
<dbReference type="HAMAP" id="MF_00133">
    <property type="entry name" value="Trp_synth_beta"/>
    <property type="match status" value="1"/>
</dbReference>
<gene>
    <name evidence="12" type="primary">trpB</name>
    <name evidence="14" type="ORF">GCM10010995_02050</name>
</gene>